<evidence type="ECO:0000256" key="3">
    <source>
        <dbReference type="ARBA" id="ARBA00022737"/>
    </source>
</evidence>
<evidence type="ECO:0000313" key="9">
    <source>
        <dbReference type="EnsemblMetazoa" id="XP_030840085"/>
    </source>
</evidence>
<dbReference type="CDD" id="cd09137">
    <property type="entry name" value="PLDc_PGS1_euk_2"/>
    <property type="match status" value="1"/>
</dbReference>
<evidence type="ECO:0000256" key="7">
    <source>
        <dbReference type="RuleBase" id="RU365024"/>
    </source>
</evidence>
<dbReference type="InParanoid" id="A0A7M7SY75"/>
<comment type="pathway">
    <text evidence="7">Phospholipid metabolism; phosphatidylglycerol biosynthesis; phosphatidylglycerol from CDP-diacylglycerol: step 1/2.</text>
</comment>
<evidence type="ECO:0000313" key="10">
    <source>
        <dbReference type="Proteomes" id="UP000007110"/>
    </source>
</evidence>
<comment type="subcellular location">
    <subcellularLocation>
        <location evidence="7">Mitochondrion</location>
    </subcellularLocation>
</comment>
<dbReference type="AlphaFoldDB" id="A0A7M7SY75"/>
<keyword evidence="2 7" id="KW-0808">Transferase</keyword>
<dbReference type="PANTHER" id="PTHR12586:SF1">
    <property type="entry name" value="CDP-DIACYLGLYCEROL--GLYCEROL-3-PHOSPHATE 3-PHOSPHATIDYLTRANSFERASE, MITOCHONDRIAL"/>
    <property type="match status" value="1"/>
</dbReference>
<dbReference type="GO" id="GO:0005739">
    <property type="term" value="C:mitochondrion"/>
    <property type="evidence" value="ECO:0000318"/>
    <property type="project" value="GO_Central"/>
</dbReference>
<dbReference type="RefSeq" id="XP_030840085.1">
    <property type="nucleotide sequence ID" value="XM_030984225.1"/>
</dbReference>
<dbReference type="GO" id="GO:0005524">
    <property type="term" value="F:ATP binding"/>
    <property type="evidence" value="ECO:0007669"/>
    <property type="project" value="UniProtKB-KW"/>
</dbReference>
<keyword evidence="5 7" id="KW-0594">Phospholipid biosynthesis</keyword>
<keyword evidence="6 7" id="KW-1208">Phospholipid metabolism</keyword>
<evidence type="ECO:0000256" key="6">
    <source>
        <dbReference type="ARBA" id="ARBA00023264"/>
    </source>
</evidence>
<dbReference type="GeneID" id="581340"/>
<comment type="similarity">
    <text evidence="7">Belongs to the CDP-alcohol phosphatidyltransferase class-II family.</text>
</comment>
<dbReference type="SUPFAM" id="SSF56024">
    <property type="entry name" value="Phospholipase D/nuclease"/>
    <property type="match status" value="1"/>
</dbReference>
<reference evidence="9" key="2">
    <citation type="submission" date="2021-01" db="UniProtKB">
        <authorList>
            <consortium name="EnsemblMetazoa"/>
        </authorList>
    </citation>
    <scope>IDENTIFICATION</scope>
</reference>
<dbReference type="GO" id="GO:0032049">
    <property type="term" value="P:cardiolipin biosynthetic process"/>
    <property type="evidence" value="ECO:0000318"/>
    <property type="project" value="GO_Central"/>
</dbReference>
<keyword evidence="3" id="KW-0677">Repeat</keyword>
<feature type="region of interest" description="Disordered" evidence="8">
    <location>
        <begin position="364"/>
        <end position="389"/>
    </location>
</feature>
<dbReference type="OrthoDB" id="10250191at2759"/>
<dbReference type="UniPathway" id="UPA00084">
    <property type="reaction ID" value="UER00503"/>
</dbReference>
<comment type="catalytic activity">
    <reaction evidence="7">
        <text>a CDP-1,2-diacyl-sn-glycerol + sn-glycerol 3-phosphate = a 1,2-diacyl-sn-glycero-3-phospho-(1'-sn-glycero-3'-phosphate) + CMP + H(+)</text>
        <dbReference type="Rhea" id="RHEA:12593"/>
        <dbReference type="ChEBI" id="CHEBI:15378"/>
        <dbReference type="ChEBI" id="CHEBI:57597"/>
        <dbReference type="ChEBI" id="CHEBI:58332"/>
        <dbReference type="ChEBI" id="CHEBI:60110"/>
        <dbReference type="ChEBI" id="CHEBI:60377"/>
        <dbReference type="EC" id="2.7.8.5"/>
    </reaction>
</comment>
<dbReference type="Gene3D" id="3.30.870.10">
    <property type="entry name" value="Endonuclease Chain A"/>
    <property type="match status" value="2"/>
</dbReference>
<evidence type="ECO:0000256" key="5">
    <source>
        <dbReference type="ARBA" id="ARBA00023209"/>
    </source>
</evidence>
<dbReference type="Proteomes" id="UP000007110">
    <property type="component" value="Unassembled WGS sequence"/>
</dbReference>
<evidence type="ECO:0000256" key="4">
    <source>
        <dbReference type="ARBA" id="ARBA00023098"/>
    </source>
</evidence>
<dbReference type="InterPro" id="IPR016270">
    <property type="entry name" value="PGS1"/>
</dbReference>
<accession>A0A7M7SY75</accession>
<dbReference type="CTD" id="9489"/>
<dbReference type="FunCoup" id="A0A7M7SY75">
    <property type="interactions" value="1210"/>
</dbReference>
<dbReference type="PANTHER" id="PTHR12586">
    <property type="entry name" value="CDP-DIACYLGLYCEROL--SERINE O-PHOSPHATIDYLTRANSFERASE"/>
    <property type="match status" value="1"/>
</dbReference>
<keyword evidence="7" id="KW-0067">ATP-binding</keyword>
<dbReference type="KEGG" id="spu:581340"/>
<keyword evidence="1 7" id="KW-0444">Lipid biosynthesis</keyword>
<keyword evidence="4 7" id="KW-0443">Lipid metabolism</keyword>
<proteinExistence type="inferred from homology"/>
<dbReference type="EC" id="2.7.8.5" evidence="7"/>
<keyword evidence="7" id="KW-0496">Mitochondrion</keyword>
<dbReference type="OMA" id="HKCLAQC"/>
<comment type="function">
    <text evidence="7">Functions in the biosynthesis of the anionic phospholipids phosphatidylglycerol and cardiolipin.</text>
</comment>
<dbReference type="EnsemblMetazoa" id="XM_030984225">
    <property type="protein sequence ID" value="XP_030840085"/>
    <property type="gene ID" value="LOC581340"/>
</dbReference>
<sequence>MHCLFIKQMRGLVKVRHSLAKKHFVIGVAYSSFKMRPTRPSAADGTERLPFQWLKLRAPEFRVSGEQITVLQEPSEFYNAIKDNIGLSKKSIVLASLYLGDGPMEEELVKSIHDACERAESEGEELSIHVLLDCVRGSRGVKNSRTMLQPLLKDFRDQVTVSLYHTPELRGAKKALIPERFNEAIGLSHLKVYTFDDTLLMSGANLSEMYFTNRQDRYILIKNCPELVNFFNELVLAVSSLSFQLHPDNSLTLHSADSIHPFEGDLEEFKLRAFNKIQNVLESHEHDHSLGSLKKWQRTVTGSSKSDCAMNNQRECRTDQSKLGHATTDHKTVQSSLGSVLVAQESGGVHYVFDASANERTSKCNEGDVTDGSVESQGDGCHGDLRQGRTDHNSVEETVDQVKVQLQDEDAIHVRGQDAHPFVGNSRQRTLDDTKATASQGTKSLEDCTKDIKEADTVIYPLVQMGPLGITVDQEVTRQLLGEGDPEAVCYLASGYFNLTSEYMDTILQSNATFEMLMASPQVNGFYGSRGISGYIPHSYTFIAREFFRAIHQGRQQRRITLYEFYRVAWTFHVKGLWYYLPEESLPSLTLIGSPNFGHRSVHRDLEAQLAIVTQNASLREQLHNEHERLYARSEKVTADTFTQPERRVPLWTRLVTIVTRNFF</sequence>
<name>A0A7M7SY75_STRPU</name>
<organism evidence="9 10">
    <name type="scientific">Strongylocentrotus purpuratus</name>
    <name type="common">Purple sea urchin</name>
    <dbReference type="NCBI Taxonomy" id="7668"/>
    <lineage>
        <taxon>Eukaryota</taxon>
        <taxon>Metazoa</taxon>
        <taxon>Echinodermata</taxon>
        <taxon>Eleutherozoa</taxon>
        <taxon>Echinozoa</taxon>
        <taxon>Echinoidea</taxon>
        <taxon>Euechinoidea</taxon>
        <taxon>Echinacea</taxon>
        <taxon>Camarodonta</taxon>
        <taxon>Echinidea</taxon>
        <taxon>Strongylocentrotidae</taxon>
        <taxon>Strongylocentrotus</taxon>
    </lineage>
</organism>
<dbReference type="CDD" id="cd09135">
    <property type="entry name" value="PLDc_PGS1_euk_1"/>
    <property type="match status" value="1"/>
</dbReference>
<dbReference type="GO" id="GO:0008444">
    <property type="term" value="F:CDP-diacylglycerol-glycerol-3-phosphate 3-phosphatidyltransferase activity"/>
    <property type="evidence" value="ECO:0000318"/>
    <property type="project" value="GO_Central"/>
</dbReference>
<protein>
    <recommendedName>
        <fullName evidence="7">CDP-diacylglycerol--glycerol-3-phosphate 3-phosphatidyltransferase</fullName>
        <ecNumber evidence="7">2.7.8.5</ecNumber>
    </recommendedName>
</protein>
<evidence type="ECO:0000256" key="1">
    <source>
        <dbReference type="ARBA" id="ARBA00022516"/>
    </source>
</evidence>
<evidence type="ECO:0000256" key="2">
    <source>
        <dbReference type="ARBA" id="ARBA00022679"/>
    </source>
</evidence>
<keyword evidence="10" id="KW-1185">Reference proteome</keyword>
<reference evidence="10" key="1">
    <citation type="submission" date="2015-02" db="EMBL/GenBank/DDBJ databases">
        <title>Genome sequencing for Strongylocentrotus purpuratus.</title>
        <authorList>
            <person name="Murali S."/>
            <person name="Liu Y."/>
            <person name="Vee V."/>
            <person name="English A."/>
            <person name="Wang M."/>
            <person name="Skinner E."/>
            <person name="Han Y."/>
            <person name="Muzny D.M."/>
            <person name="Worley K.C."/>
            <person name="Gibbs R.A."/>
        </authorList>
    </citation>
    <scope>NUCLEOTIDE SEQUENCE</scope>
</reference>
<keyword evidence="7" id="KW-0547">Nucleotide-binding</keyword>
<evidence type="ECO:0000256" key="8">
    <source>
        <dbReference type="SAM" id="MobiDB-lite"/>
    </source>
</evidence>